<dbReference type="Gene3D" id="1.10.1200.10">
    <property type="entry name" value="ACP-like"/>
    <property type="match status" value="1"/>
</dbReference>
<evidence type="ECO:0000313" key="3">
    <source>
        <dbReference type="Proteomes" id="UP000193077"/>
    </source>
</evidence>
<organism evidence="2 3">
    <name type="scientific">Falsiruegeria litorea R37</name>
    <dbReference type="NCBI Taxonomy" id="1200284"/>
    <lineage>
        <taxon>Bacteria</taxon>
        <taxon>Pseudomonadati</taxon>
        <taxon>Pseudomonadota</taxon>
        <taxon>Alphaproteobacteria</taxon>
        <taxon>Rhodobacterales</taxon>
        <taxon>Roseobacteraceae</taxon>
        <taxon>Falsiruegeria</taxon>
    </lineage>
</organism>
<evidence type="ECO:0000256" key="1">
    <source>
        <dbReference type="SAM" id="Phobius"/>
    </source>
</evidence>
<feature type="transmembrane region" description="Helical" evidence="1">
    <location>
        <begin position="142"/>
        <end position="164"/>
    </location>
</feature>
<dbReference type="OrthoDB" id="7466720at2"/>
<keyword evidence="3" id="KW-1185">Reference proteome</keyword>
<reference evidence="2 3" key="1">
    <citation type="submission" date="2017-03" db="EMBL/GenBank/DDBJ databases">
        <authorList>
            <person name="Afonso C.L."/>
            <person name="Miller P.J."/>
            <person name="Scott M.A."/>
            <person name="Spackman E."/>
            <person name="Goraichik I."/>
            <person name="Dimitrov K.M."/>
            <person name="Suarez D.L."/>
            <person name="Swayne D.E."/>
        </authorList>
    </citation>
    <scope>NUCLEOTIDE SEQUENCE [LARGE SCALE GENOMIC DNA]</scope>
    <source>
        <strain evidence="2 3">CECT 7639</strain>
    </source>
</reference>
<dbReference type="Proteomes" id="UP000193077">
    <property type="component" value="Unassembled WGS sequence"/>
</dbReference>
<keyword evidence="1" id="KW-0812">Transmembrane</keyword>
<accession>A0A1Y5TGB5</accession>
<keyword evidence="1" id="KW-1133">Transmembrane helix</keyword>
<proteinExistence type="predicted"/>
<dbReference type="RefSeq" id="WP_085797200.1">
    <property type="nucleotide sequence ID" value="NZ_FWFO01000003.1"/>
</dbReference>
<evidence type="ECO:0000313" key="2">
    <source>
        <dbReference type="EMBL" id="SLN63340.1"/>
    </source>
</evidence>
<dbReference type="InterPro" id="IPR036736">
    <property type="entry name" value="ACP-like_sf"/>
</dbReference>
<dbReference type="EMBL" id="FWFO01000003">
    <property type="protein sequence ID" value="SLN63340.1"/>
    <property type="molecule type" value="Genomic_DNA"/>
</dbReference>
<protein>
    <submittedName>
        <fullName evidence="2">Acyl carrier protein</fullName>
    </submittedName>
</protein>
<gene>
    <name evidence="2" type="primary">acpP_3</name>
    <name evidence="2" type="ORF">TRL7639_03564</name>
</gene>
<dbReference type="AlphaFoldDB" id="A0A1Y5TGB5"/>
<sequence>MGNLNANRKSSSVGIVGDSDDVELIEYFEEVFAITFSNKEAENISTLGEAYKTICSKLPPNSEQRKRCLTAMAYYRLNRALCENGKIHPSVCIEVPSAMTPKDFQKQLEDRSHLHLEFLTGTSSWVTILTFLQFVTWIVGPLIFSGSSAVAASLSIFAISHAIWRIAERSDKRVWIFEGTIGDLSRRASDANIGELVLLGGKWKDADVWQTMTAIISDFTGYPSDQMKPETKFI</sequence>
<keyword evidence="1" id="KW-0472">Membrane</keyword>
<feature type="transmembrane region" description="Helical" evidence="1">
    <location>
        <begin position="116"/>
        <end position="136"/>
    </location>
</feature>
<name>A0A1Y5TGB5_9RHOB</name>